<gene>
    <name evidence="10" type="ORF">Vbra_17599</name>
</gene>
<reference evidence="10 11" key="1">
    <citation type="submission" date="2014-11" db="EMBL/GenBank/DDBJ databases">
        <authorList>
            <person name="Zhu J."/>
            <person name="Qi W."/>
            <person name="Song R."/>
        </authorList>
    </citation>
    <scope>NUCLEOTIDE SEQUENCE [LARGE SCALE GENOMIC DNA]</scope>
</reference>
<evidence type="ECO:0000256" key="1">
    <source>
        <dbReference type="ARBA" id="ARBA00007447"/>
    </source>
</evidence>
<dbReference type="VEuPathDB" id="CryptoDB:Vbra_17599"/>
<evidence type="ECO:0000256" key="2">
    <source>
        <dbReference type="ARBA" id="ARBA00022670"/>
    </source>
</evidence>
<feature type="disulfide bond" evidence="5">
    <location>
        <begin position="110"/>
        <end position="122"/>
    </location>
</feature>
<dbReference type="Gene3D" id="2.40.70.10">
    <property type="entry name" value="Acid Proteases"/>
    <property type="match status" value="2"/>
</dbReference>
<feature type="domain" description="Peptidase A1" evidence="9">
    <location>
        <begin position="79"/>
        <end position="475"/>
    </location>
</feature>
<evidence type="ECO:0000256" key="3">
    <source>
        <dbReference type="ARBA" id="ARBA00022750"/>
    </source>
</evidence>
<keyword evidence="11" id="KW-1185">Reference proteome</keyword>
<dbReference type="InParanoid" id="A0A0G4GEZ7"/>
<dbReference type="InterPro" id="IPR033121">
    <property type="entry name" value="PEPTIDASE_A1"/>
</dbReference>
<evidence type="ECO:0000256" key="5">
    <source>
        <dbReference type="PIRSR" id="PIRSR601461-2"/>
    </source>
</evidence>
<dbReference type="PhylomeDB" id="A0A0G4GEZ7"/>
<evidence type="ECO:0000259" key="9">
    <source>
        <dbReference type="PROSITE" id="PS51767"/>
    </source>
</evidence>
<dbReference type="InterPro" id="IPR021109">
    <property type="entry name" value="Peptidase_aspartic_dom_sf"/>
</dbReference>
<dbReference type="AlphaFoldDB" id="A0A0G4GEZ7"/>
<dbReference type="PANTHER" id="PTHR47966">
    <property type="entry name" value="BETA-SITE APP-CLEAVING ENZYME, ISOFORM A-RELATED"/>
    <property type="match status" value="1"/>
</dbReference>
<evidence type="ECO:0000256" key="4">
    <source>
        <dbReference type="ARBA" id="ARBA00022801"/>
    </source>
</evidence>
<dbReference type="InterPro" id="IPR034164">
    <property type="entry name" value="Pepsin-like_dom"/>
</dbReference>
<keyword evidence="8" id="KW-0732">Signal</keyword>
<dbReference type="InterPro" id="IPR001461">
    <property type="entry name" value="Aspartic_peptidase_A1"/>
</dbReference>
<feature type="region of interest" description="Disordered" evidence="7">
    <location>
        <begin position="491"/>
        <end position="542"/>
    </location>
</feature>
<evidence type="ECO:0000256" key="7">
    <source>
        <dbReference type="SAM" id="MobiDB-lite"/>
    </source>
</evidence>
<evidence type="ECO:0000313" key="11">
    <source>
        <dbReference type="Proteomes" id="UP000041254"/>
    </source>
</evidence>
<dbReference type="CDD" id="cd05471">
    <property type="entry name" value="pepsin_like"/>
    <property type="match status" value="1"/>
</dbReference>
<dbReference type="PROSITE" id="PS51767">
    <property type="entry name" value="PEPTIDASE_A1"/>
    <property type="match status" value="1"/>
</dbReference>
<evidence type="ECO:0000256" key="8">
    <source>
        <dbReference type="SAM" id="SignalP"/>
    </source>
</evidence>
<dbReference type="GO" id="GO:0004190">
    <property type="term" value="F:aspartic-type endopeptidase activity"/>
    <property type="evidence" value="ECO:0007669"/>
    <property type="project" value="UniProtKB-KW"/>
</dbReference>
<dbReference type="PRINTS" id="PR00792">
    <property type="entry name" value="PEPSIN"/>
</dbReference>
<protein>
    <recommendedName>
        <fullName evidence="9">Peptidase A1 domain-containing protein</fullName>
    </recommendedName>
</protein>
<name>A0A0G4GEZ7_VITBC</name>
<accession>A0A0G4GEZ7</accession>
<dbReference type="InterPro" id="IPR001969">
    <property type="entry name" value="Aspartic_peptidase_AS"/>
</dbReference>
<proteinExistence type="inferred from homology"/>
<dbReference type="Pfam" id="PF00026">
    <property type="entry name" value="Asp"/>
    <property type="match status" value="2"/>
</dbReference>
<dbReference type="PROSITE" id="PS00141">
    <property type="entry name" value="ASP_PROTEASE"/>
    <property type="match status" value="1"/>
</dbReference>
<feature type="signal peptide" evidence="8">
    <location>
        <begin position="1"/>
        <end position="19"/>
    </location>
</feature>
<feature type="chain" id="PRO_5005189915" description="Peptidase A1 domain-containing protein" evidence="8">
    <location>
        <begin position="20"/>
        <end position="686"/>
    </location>
</feature>
<keyword evidence="3 6" id="KW-0064">Aspartyl protease</keyword>
<dbReference type="PANTHER" id="PTHR47966:SF51">
    <property type="entry name" value="BETA-SITE APP-CLEAVING ENZYME, ISOFORM A-RELATED"/>
    <property type="match status" value="1"/>
</dbReference>
<dbReference type="EMBL" id="CDMY01000646">
    <property type="protein sequence ID" value="CEM28083.1"/>
    <property type="molecule type" value="Genomic_DNA"/>
</dbReference>
<dbReference type="GO" id="GO:0006508">
    <property type="term" value="P:proteolysis"/>
    <property type="evidence" value="ECO:0007669"/>
    <property type="project" value="UniProtKB-KW"/>
</dbReference>
<evidence type="ECO:0000256" key="6">
    <source>
        <dbReference type="RuleBase" id="RU000454"/>
    </source>
</evidence>
<organism evidence="10 11">
    <name type="scientific">Vitrella brassicaformis (strain CCMP3155)</name>
    <dbReference type="NCBI Taxonomy" id="1169540"/>
    <lineage>
        <taxon>Eukaryota</taxon>
        <taxon>Sar</taxon>
        <taxon>Alveolata</taxon>
        <taxon>Colpodellida</taxon>
        <taxon>Vitrellaceae</taxon>
        <taxon>Vitrella</taxon>
    </lineage>
</organism>
<comment type="similarity">
    <text evidence="1 6">Belongs to the peptidase A1 family.</text>
</comment>
<feature type="region of interest" description="Disordered" evidence="7">
    <location>
        <begin position="630"/>
        <end position="658"/>
    </location>
</feature>
<keyword evidence="5" id="KW-1015">Disulfide bond</keyword>
<keyword evidence="4 6" id="KW-0378">Hydrolase</keyword>
<dbReference type="SUPFAM" id="SSF50630">
    <property type="entry name" value="Acid proteases"/>
    <property type="match status" value="1"/>
</dbReference>
<feature type="compositionally biased region" description="Polar residues" evidence="7">
    <location>
        <begin position="630"/>
        <end position="654"/>
    </location>
</feature>
<dbReference type="OrthoDB" id="771136at2759"/>
<evidence type="ECO:0000313" key="10">
    <source>
        <dbReference type="EMBL" id="CEM28083.1"/>
    </source>
</evidence>
<feature type="compositionally biased region" description="Polar residues" evidence="7">
    <location>
        <begin position="516"/>
        <end position="526"/>
    </location>
</feature>
<keyword evidence="2 6" id="KW-0645">Protease</keyword>
<dbReference type="Proteomes" id="UP000041254">
    <property type="component" value="Unassembled WGS sequence"/>
</dbReference>
<dbReference type="STRING" id="1169540.A0A0G4GEZ7"/>
<sequence>MWMWPAATAAAALLCAVLASCIFPQNDASRLVEHPVGHGAISPAVMSAKPKAAGKDGKDEHRHLSPVRQQLRNIENAVMVGSLAVGDPPQALNCVFDTGSFDLMVSSTICTSCSGSRYNSSCSRTYRPCDVGDTQSEALVKFGSGTMYAIKGFDRVVLPDSCPPPSSALLARQGQAKCKPMETDHHMPIWQIQDHTIGALEAANITAIAGMPWSRPDRDNILSKMGVDTVGFCIDRSLQTAARPLAVKQKTVVMAGELAVPTPSPALGLAETLAVETPPGYLTWNDDSHMKCPELFKQLPVEGKVHWATSMTRLFLRSPNGTKTDIACHQEDANGNHCGAVIDTGTSLLTGPESAVNHLLKELSLYAPNSDGIDEGCDSLDKYPDLCAKLGGKEICLGPEYYMGRFPAEVEEFDGLMGVLFPRKAKRRSTTVCVPAFISLDMDSSNMGKVYIMGLPLFCKFYTVFDRINKQIGLQEQESCVSCRQNQHTHGYASHHHASNEKGNTGATEHPEESSMKQPLTLTASHTDTDGGAEGPYSYRPPIKASKSPVVWFPFNSDNSNNDGNTGGTVGWRRPITVSQIDISAGEAQHHRKRVLGLSLKKRGQTAEQQTPGSSVVVTRGKSTTIIEGNPISSTIGSTSSFQGSSDTTTTANMSPEGGQKAYTFVSDVHIRLPLWAQDGLSDVTL</sequence>